<organism evidence="1 2">
    <name type="scientific">Candida boidinii</name>
    <name type="common">Yeast</name>
    <dbReference type="NCBI Taxonomy" id="5477"/>
    <lineage>
        <taxon>Eukaryota</taxon>
        <taxon>Fungi</taxon>
        <taxon>Dikarya</taxon>
        <taxon>Ascomycota</taxon>
        <taxon>Saccharomycotina</taxon>
        <taxon>Pichiomycetes</taxon>
        <taxon>Pichiales</taxon>
        <taxon>Pichiaceae</taxon>
        <taxon>Ogataea</taxon>
        <taxon>Ogataea/Candida clade</taxon>
    </lineage>
</organism>
<evidence type="ECO:0000313" key="1">
    <source>
        <dbReference type="EMBL" id="GMF01750.1"/>
    </source>
</evidence>
<reference evidence="1" key="1">
    <citation type="submission" date="2023-04" db="EMBL/GenBank/DDBJ databases">
        <title>Candida boidinii NBRC 1967.</title>
        <authorList>
            <person name="Ichikawa N."/>
            <person name="Sato H."/>
            <person name="Tonouchi N."/>
        </authorList>
    </citation>
    <scope>NUCLEOTIDE SEQUENCE</scope>
    <source>
        <strain evidence="1">NBRC 1967</strain>
    </source>
</reference>
<sequence>MNSTTSPVNINDPIQAPIFLQDTLRKQKQDNFNNNIQIQNNASLLSPQKLDSSSRSSGSIKNSDSITASTTNPLLSPSSYLNGNGFTSQFQGVSDFRSEALNNKISDSVESAIDLIFGNNESVCTTNELLGDTLHAPPAPESHQQQKQQQQHHHHHHHHQQQQQQQHEQRQQPQQQEQQPQNHVSDRLSDERKNLSECLDSLLNLNSRLILTMVIH</sequence>
<dbReference type="Proteomes" id="UP001165101">
    <property type="component" value="Unassembled WGS sequence"/>
</dbReference>
<protein>
    <submittedName>
        <fullName evidence="1">Unnamed protein product</fullName>
    </submittedName>
</protein>
<proteinExistence type="predicted"/>
<name>A0ACB5U4J1_CANBO</name>
<keyword evidence="2" id="KW-1185">Reference proteome</keyword>
<accession>A0ACB5U4J1</accession>
<comment type="caution">
    <text evidence="1">The sequence shown here is derived from an EMBL/GenBank/DDBJ whole genome shotgun (WGS) entry which is preliminary data.</text>
</comment>
<dbReference type="EMBL" id="BSXV01005101">
    <property type="protein sequence ID" value="GMF01750.1"/>
    <property type="molecule type" value="Genomic_DNA"/>
</dbReference>
<evidence type="ECO:0000313" key="2">
    <source>
        <dbReference type="Proteomes" id="UP001165101"/>
    </source>
</evidence>
<gene>
    <name evidence="1" type="ORF">Cboi01_000593300</name>
</gene>